<gene>
    <name evidence="9" type="primary">tpiA</name>
    <name evidence="11" type="ORF">AVDCRST_MAG14-344</name>
</gene>
<dbReference type="GO" id="GO:0046166">
    <property type="term" value="P:glyceraldehyde-3-phosphate biosynthetic process"/>
    <property type="evidence" value="ECO:0007669"/>
    <property type="project" value="TreeGrafter"/>
</dbReference>
<evidence type="ECO:0000256" key="2">
    <source>
        <dbReference type="ARBA" id="ARBA00007422"/>
    </source>
</evidence>
<dbReference type="GO" id="GO:0004807">
    <property type="term" value="F:triose-phosphate isomerase activity"/>
    <property type="evidence" value="ECO:0007669"/>
    <property type="project" value="UniProtKB-UniRule"/>
</dbReference>
<evidence type="ECO:0000256" key="9">
    <source>
        <dbReference type="HAMAP-Rule" id="MF_00147"/>
    </source>
</evidence>
<comment type="pathway">
    <text evidence="9 10">Carbohydrate biosynthesis; gluconeogenesis.</text>
</comment>
<keyword evidence="5 9" id="KW-0312">Gluconeogenesis</keyword>
<dbReference type="GO" id="GO:0005829">
    <property type="term" value="C:cytosol"/>
    <property type="evidence" value="ECO:0007669"/>
    <property type="project" value="TreeGrafter"/>
</dbReference>
<dbReference type="InterPro" id="IPR020861">
    <property type="entry name" value="Triosephosphate_isomerase_AS"/>
</dbReference>
<dbReference type="SUPFAM" id="SSF51351">
    <property type="entry name" value="Triosephosphate isomerase (TIM)"/>
    <property type="match status" value="1"/>
</dbReference>
<evidence type="ECO:0000256" key="1">
    <source>
        <dbReference type="ARBA" id="ARBA00004680"/>
    </source>
</evidence>
<evidence type="ECO:0000256" key="7">
    <source>
        <dbReference type="ARBA" id="ARBA00023152"/>
    </source>
</evidence>
<dbReference type="GO" id="GO:0006094">
    <property type="term" value="P:gluconeogenesis"/>
    <property type="evidence" value="ECO:0007669"/>
    <property type="project" value="UniProtKB-UniRule"/>
</dbReference>
<evidence type="ECO:0000256" key="3">
    <source>
        <dbReference type="ARBA" id="ARBA00011940"/>
    </source>
</evidence>
<feature type="active site" description="Proton acceptor" evidence="9">
    <location>
        <position position="169"/>
    </location>
</feature>
<dbReference type="InterPro" id="IPR035990">
    <property type="entry name" value="TIM_sf"/>
</dbReference>
<keyword evidence="8 9" id="KW-0413">Isomerase</keyword>
<dbReference type="NCBIfam" id="TIGR00419">
    <property type="entry name" value="tim"/>
    <property type="match status" value="1"/>
</dbReference>
<dbReference type="EC" id="5.3.1.1" evidence="3 9"/>
<dbReference type="GO" id="GO:0006096">
    <property type="term" value="P:glycolytic process"/>
    <property type="evidence" value="ECO:0007669"/>
    <property type="project" value="UniProtKB-UniRule"/>
</dbReference>
<dbReference type="EMBL" id="CADCVG010000016">
    <property type="protein sequence ID" value="CAA9445336.1"/>
    <property type="molecule type" value="Genomic_DNA"/>
</dbReference>
<proteinExistence type="inferred from homology"/>
<dbReference type="PROSITE" id="PS00171">
    <property type="entry name" value="TIM_1"/>
    <property type="match status" value="1"/>
</dbReference>
<comment type="catalytic activity">
    <reaction evidence="9 10">
        <text>D-glyceraldehyde 3-phosphate = dihydroxyacetone phosphate</text>
        <dbReference type="Rhea" id="RHEA:18585"/>
        <dbReference type="ChEBI" id="CHEBI:57642"/>
        <dbReference type="ChEBI" id="CHEBI:59776"/>
        <dbReference type="EC" id="5.3.1.1"/>
    </reaction>
</comment>
<comment type="function">
    <text evidence="9">Involved in the gluconeogenesis. Catalyzes stereospecifically the conversion of dihydroxyacetone phosphate (DHAP) to D-glyceraldehyde-3-phosphate (G3P).</text>
</comment>
<comment type="subunit">
    <text evidence="9 10">Homodimer.</text>
</comment>
<keyword evidence="6 9" id="KW-0963">Cytoplasm</keyword>
<dbReference type="AlphaFoldDB" id="A0A6J4QRS9"/>
<evidence type="ECO:0000313" key="11">
    <source>
        <dbReference type="EMBL" id="CAA9445336.1"/>
    </source>
</evidence>
<feature type="binding site" evidence="9">
    <location>
        <position position="215"/>
    </location>
    <ligand>
        <name>substrate</name>
    </ligand>
</feature>
<dbReference type="FunFam" id="3.20.20.70:FF:000016">
    <property type="entry name" value="Triosephosphate isomerase"/>
    <property type="match status" value="1"/>
</dbReference>
<dbReference type="HAMAP" id="MF_00147_B">
    <property type="entry name" value="TIM_B"/>
    <property type="match status" value="1"/>
</dbReference>
<dbReference type="UniPathway" id="UPA00138"/>
<dbReference type="InterPro" id="IPR013785">
    <property type="entry name" value="Aldolase_TIM"/>
</dbReference>
<evidence type="ECO:0000256" key="10">
    <source>
        <dbReference type="RuleBase" id="RU363013"/>
    </source>
</evidence>
<evidence type="ECO:0000256" key="5">
    <source>
        <dbReference type="ARBA" id="ARBA00022432"/>
    </source>
</evidence>
<dbReference type="PROSITE" id="PS51440">
    <property type="entry name" value="TIM_2"/>
    <property type="match status" value="1"/>
</dbReference>
<reference evidence="11" key="1">
    <citation type="submission" date="2020-02" db="EMBL/GenBank/DDBJ databases">
        <authorList>
            <person name="Meier V. D."/>
        </authorList>
    </citation>
    <scope>NUCLEOTIDE SEQUENCE</scope>
    <source>
        <strain evidence="11">AVDCRST_MAG14</strain>
    </source>
</reference>
<sequence length="258" mass="27316">MARRPMMAANWKMNKLVGEAREYIEQLLPRIEDAGGADIAVFVPFTALNEVARMTRDTPIVAGAQNFYYEDSGAFTGEVSAPMLLDIGAGAVVVGHSERREVFGETDEMVARKAVRAVSAGLLPVVCVGETKEERDSGGMWEKVSGQIRAVFDHLGDETSGGDIVFAYEPIWAIGTGDTATPEDAQDATGKIRGLLEEVRGEDFAGAVRILYGGSVKPENVGEIMAQEDVDGGLVGGASLKAESFAELVNAASNAKSG</sequence>
<accession>A0A6J4QRS9</accession>
<dbReference type="Pfam" id="PF00121">
    <property type="entry name" value="TIM"/>
    <property type="match status" value="1"/>
</dbReference>
<dbReference type="Gene3D" id="3.20.20.70">
    <property type="entry name" value="Aldolase class I"/>
    <property type="match status" value="1"/>
</dbReference>
<keyword evidence="7 9" id="KW-0324">Glycolysis</keyword>
<dbReference type="CDD" id="cd00311">
    <property type="entry name" value="TIM"/>
    <property type="match status" value="1"/>
</dbReference>
<name>A0A6J4QRS9_9ACTN</name>
<comment type="similarity">
    <text evidence="2 9 10">Belongs to the triosephosphate isomerase family.</text>
</comment>
<feature type="binding site" evidence="9">
    <location>
        <begin position="10"/>
        <end position="12"/>
    </location>
    <ligand>
        <name>substrate</name>
    </ligand>
</feature>
<feature type="binding site" evidence="9">
    <location>
        <position position="175"/>
    </location>
    <ligand>
        <name>substrate</name>
    </ligand>
</feature>
<feature type="binding site" evidence="9">
    <location>
        <begin position="236"/>
        <end position="237"/>
    </location>
    <ligand>
        <name>substrate</name>
    </ligand>
</feature>
<organism evidence="11">
    <name type="scientific">uncultured Rubrobacteraceae bacterium</name>
    <dbReference type="NCBI Taxonomy" id="349277"/>
    <lineage>
        <taxon>Bacteria</taxon>
        <taxon>Bacillati</taxon>
        <taxon>Actinomycetota</taxon>
        <taxon>Rubrobacteria</taxon>
        <taxon>Rubrobacterales</taxon>
        <taxon>Rubrobacteraceae</taxon>
        <taxon>environmental samples</taxon>
    </lineage>
</organism>
<dbReference type="InterPro" id="IPR000652">
    <property type="entry name" value="Triosephosphate_isomerase"/>
</dbReference>
<feature type="active site" description="Electrophile" evidence="9">
    <location>
        <position position="96"/>
    </location>
</feature>
<evidence type="ECO:0000256" key="6">
    <source>
        <dbReference type="ARBA" id="ARBA00022490"/>
    </source>
</evidence>
<comment type="pathway">
    <text evidence="1 9 10">Carbohydrate degradation; glycolysis; D-glyceraldehyde 3-phosphate from glycerone phosphate: step 1/1.</text>
</comment>
<dbReference type="InterPro" id="IPR022896">
    <property type="entry name" value="TrioseP_Isoase_bac/euk"/>
</dbReference>
<comment type="subcellular location">
    <subcellularLocation>
        <location evidence="9 10">Cytoplasm</location>
    </subcellularLocation>
</comment>
<evidence type="ECO:0000256" key="4">
    <source>
        <dbReference type="ARBA" id="ARBA00019397"/>
    </source>
</evidence>
<dbReference type="GO" id="GO:0019563">
    <property type="term" value="P:glycerol catabolic process"/>
    <property type="evidence" value="ECO:0007669"/>
    <property type="project" value="TreeGrafter"/>
</dbReference>
<protein>
    <recommendedName>
        <fullName evidence="4 9">Triosephosphate isomerase</fullName>
        <shortName evidence="9">TIM</shortName>
        <shortName evidence="9">TPI</shortName>
        <ecNumber evidence="3 9">5.3.1.1</ecNumber>
    </recommendedName>
    <alternativeName>
        <fullName evidence="9">Triose-phosphate isomerase</fullName>
    </alternativeName>
</protein>
<dbReference type="PANTHER" id="PTHR21139">
    <property type="entry name" value="TRIOSEPHOSPHATE ISOMERASE"/>
    <property type="match status" value="1"/>
</dbReference>
<dbReference type="UniPathway" id="UPA00109">
    <property type="reaction ID" value="UER00189"/>
</dbReference>
<evidence type="ECO:0000256" key="8">
    <source>
        <dbReference type="ARBA" id="ARBA00023235"/>
    </source>
</evidence>
<dbReference type="PANTHER" id="PTHR21139:SF42">
    <property type="entry name" value="TRIOSEPHOSPHATE ISOMERASE"/>
    <property type="match status" value="1"/>
</dbReference>